<accession>A0A0A9I0I3</accession>
<reference evidence="1" key="2">
    <citation type="journal article" date="2015" name="Data Brief">
        <title>Shoot transcriptome of the giant reed, Arundo donax.</title>
        <authorList>
            <person name="Barrero R.A."/>
            <person name="Guerrero F.D."/>
            <person name="Moolhuijzen P."/>
            <person name="Goolsby J.A."/>
            <person name="Tidwell J."/>
            <person name="Bellgard S.E."/>
            <person name="Bellgard M.I."/>
        </authorList>
    </citation>
    <scope>NUCLEOTIDE SEQUENCE</scope>
    <source>
        <tissue evidence="1">Shoot tissue taken approximately 20 cm above the soil surface</tissue>
    </source>
</reference>
<evidence type="ECO:0000313" key="1">
    <source>
        <dbReference type="EMBL" id="JAE38663.1"/>
    </source>
</evidence>
<dbReference type="AlphaFoldDB" id="A0A0A9I0I3"/>
<organism evidence="1">
    <name type="scientific">Arundo donax</name>
    <name type="common">Giant reed</name>
    <name type="synonym">Donax arundinaceus</name>
    <dbReference type="NCBI Taxonomy" id="35708"/>
    <lineage>
        <taxon>Eukaryota</taxon>
        <taxon>Viridiplantae</taxon>
        <taxon>Streptophyta</taxon>
        <taxon>Embryophyta</taxon>
        <taxon>Tracheophyta</taxon>
        <taxon>Spermatophyta</taxon>
        <taxon>Magnoliopsida</taxon>
        <taxon>Liliopsida</taxon>
        <taxon>Poales</taxon>
        <taxon>Poaceae</taxon>
        <taxon>PACMAD clade</taxon>
        <taxon>Arundinoideae</taxon>
        <taxon>Arundineae</taxon>
        <taxon>Arundo</taxon>
    </lineage>
</organism>
<protein>
    <submittedName>
        <fullName evidence="1">Eukaryotic translation initiation factor 2 beta subunit</fullName>
    </submittedName>
</protein>
<keyword evidence="1" id="KW-0648">Protein biosynthesis</keyword>
<proteinExistence type="predicted"/>
<sequence>MDARVQTPFFLRRTGSSSFVVNSVVPRGQLLPSRLDSLRKSVVGRPEPKLPNTAWILPPRSTQLKLVCRSTTVIVHFSLCLHRFHGVCYSPPYFDCCCEFEFIS</sequence>
<dbReference type="GO" id="GO:0003743">
    <property type="term" value="F:translation initiation factor activity"/>
    <property type="evidence" value="ECO:0007669"/>
    <property type="project" value="UniProtKB-KW"/>
</dbReference>
<name>A0A0A9I0I3_ARUDO</name>
<dbReference type="EMBL" id="GBRH01159233">
    <property type="protein sequence ID" value="JAE38663.1"/>
    <property type="molecule type" value="Transcribed_RNA"/>
</dbReference>
<keyword evidence="1" id="KW-0396">Initiation factor</keyword>
<reference evidence="1" key="1">
    <citation type="submission" date="2014-09" db="EMBL/GenBank/DDBJ databases">
        <authorList>
            <person name="Magalhaes I.L.F."/>
            <person name="Oliveira U."/>
            <person name="Santos F.R."/>
            <person name="Vidigal T.H.D.A."/>
            <person name="Brescovit A.D."/>
            <person name="Santos A.J."/>
        </authorList>
    </citation>
    <scope>NUCLEOTIDE SEQUENCE</scope>
    <source>
        <tissue evidence="1">Shoot tissue taken approximately 20 cm above the soil surface</tissue>
    </source>
</reference>